<evidence type="ECO:0000313" key="2">
    <source>
        <dbReference type="EMBL" id="GAA1857215.1"/>
    </source>
</evidence>
<dbReference type="RefSeq" id="WP_344419611.1">
    <property type="nucleotide sequence ID" value="NZ_BAAAQK010000013.1"/>
</dbReference>
<feature type="transmembrane region" description="Helical" evidence="1">
    <location>
        <begin position="85"/>
        <end position="105"/>
    </location>
</feature>
<evidence type="ECO:0000256" key="1">
    <source>
        <dbReference type="SAM" id="Phobius"/>
    </source>
</evidence>
<feature type="transmembrane region" description="Helical" evidence="1">
    <location>
        <begin position="6"/>
        <end position="26"/>
    </location>
</feature>
<sequence length="146" mass="14256">MTLRLVLGVLFVLVGAALVSVAVLGARSRLRRNRWAGVRTANTLESAAAWVSANRVAAPPVGAAGAICLVAGVVLLVGAPTGLSWIVTGVGVVGGLALAGVGGALGDRAAQLETASRAADQPAACAGTCAGCDLIEGCRPSSAQNA</sequence>
<name>A0ABN2NBE1_9PSEU</name>
<proteinExistence type="predicted"/>
<dbReference type="Pfam" id="PF13630">
    <property type="entry name" value="SdpI"/>
    <property type="match status" value="1"/>
</dbReference>
<feature type="transmembrane region" description="Helical" evidence="1">
    <location>
        <begin position="61"/>
        <end position="79"/>
    </location>
</feature>
<comment type="caution">
    <text evidence="2">The sequence shown here is derived from an EMBL/GenBank/DDBJ whole genome shotgun (WGS) entry which is preliminary data.</text>
</comment>
<gene>
    <name evidence="2" type="ORF">GCM10009836_41840</name>
</gene>
<keyword evidence="1" id="KW-0472">Membrane</keyword>
<evidence type="ECO:0008006" key="4">
    <source>
        <dbReference type="Google" id="ProtNLM"/>
    </source>
</evidence>
<keyword evidence="1" id="KW-0812">Transmembrane</keyword>
<accession>A0ABN2NBE1</accession>
<dbReference type="Proteomes" id="UP001500449">
    <property type="component" value="Unassembled WGS sequence"/>
</dbReference>
<reference evidence="2 3" key="1">
    <citation type="journal article" date="2019" name="Int. J. Syst. Evol. Microbiol.">
        <title>The Global Catalogue of Microorganisms (GCM) 10K type strain sequencing project: providing services to taxonomists for standard genome sequencing and annotation.</title>
        <authorList>
            <consortium name="The Broad Institute Genomics Platform"/>
            <consortium name="The Broad Institute Genome Sequencing Center for Infectious Disease"/>
            <person name="Wu L."/>
            <person name="Ma J."/>
        </authorList>
    </citation>
    <scope>NUCLEOTIDE SEQUENCE [LARGE SCALE GENOMIC DNA]</scope>
    <source>
        <strain evidence="2 3">JCM 16009</strain>
    </source>
</reference>
<protein>
    <recommendedName>
        <fullName evidence="4">SdpI family protein</fullName>
    </recommendedName>
</protein>
<keyword evidence="1" id="KW-1133">Transmembrane helix</keyword>
<dbReference type="EMBL" id="BAAAQK010000013">
    <property type="protein sequence ID" value="GAA1857215.1"/>
    <property type="molecule type" value="Genomic_DNA"/>
</dbReference>
<keyword evidence="3" id="KW-1185">Reference proteome</keyword>
<evidence type="ECO:0000313" key="3">
    <source>
        <dbReference type="Proteomes" id="UP001500449"/>
    </source>
</evidence>
<organism evidence="2 3">
    <name type="scientific">Pseudonocardia ailaonensis</name>
    <dbReference type="NCBI Taxonomy" id="367279"/>
    <lineage>
        <taxon>Bacteria</taxon>
        <taxon>Bacillati</taxon>
        <taxon>Actinomycetota</taxon>
        <taxon>Actinomycetes</taxon>
        <taxon>Pseudonocardiales</taxon>
        <taxon>Pseudonocardiaceae</taxon>
        <taxon>Pseudonocardia</taxon>
    </lineage>
</organism>
<dbReference type="InterPro" id="IPR025962">
    <property type="entry name" value="SdpI/YhfL"/>
</dbReference>